<accession>A0A179B5C8</accession>
<gene>
    <name evidence="4" type="ORF">A4H34_05470</name>
</gene>
<feature type="signal peptide" evidence="3">
    <location>
        <begin position="1"/>
        <end position="23"/>
    </location>
</feature>
<evidence type="ECO:0000256" key="3">
    <source>
        <dbReference type="SAM" id="SignalP"/>
    </source>
</evidence>
<feature type="transmembrane region" description="Helical" evidence="2">
    <location>
        <begin position="204"/>
        <end position="225"/>
    </location>
</feature>
<organism evidence="4 5">
    <name type="scientific">Peptidiphaga gingivicola</name>
    <dbReference type="NCBI Taxonomy" id="2741497"/>
    <lineage>
        <taxon>Bacteria</taxon>
        <taxon>Bacillati</taxon>
        <taxon>Actinomycetota</taxon>
        <taxon>Actinomycetes</taxon>
        <taxon>Actinomycetales</taxon>
        <taxon>Actinomycetaceae</taxon>
        <taxon>Peptidiphaga</taxon>
    </lineage>
</organism>
<keyword evidence="2" id="KW-0472">Membrane</keyword>
<sequence>MKRTLQAAIAAAAIATAPATAFGAPAFATDSDSSTATSWFSRSAEDAARSKAGDTFGSRYDVKVGEPTHASVFAGDKDDLRVTGSEYWAAPVKSGDKVLGTIAVKVTDGKVGTPIFTAEEAFGKELANRTPNTTVVVDPLTQGWFLLTQDGHVRPLDPRARKVVAGQLTLREFASVRDSLRDAASGHSSSAAKKAARRQGDSTVLKIVVAGLILLFGALGAAVWIRRAVVKRRAGASEPVGEGRGADRSGGGRPSREGLRAATSSRSGQSNDGSRTIRFDTGEIVRVYEMPPSRGEGRDGEER</sequence>
<reference evidence="4 5" key="1">
    <citation type="submission" date="2016-04" db="EMBL/GenBank/DDBJ databases">
        <title>Peptidophaga gingivicola gen. nov., sp. nov., isolated from human subgingival plaque.</title>
        <authorList>
            <person name="Beall C.J."/>
            <person name="Mokrzan E.M."/>
            <person name="Griffen A.L."/>
            <person name="Leys E.J."/>
        </authorList>
    </citation>
    <scope>NUCLEOTIDE SEQUENCE [LARGE SCALE GENOMIC DNA]</scope>
    <source>
        <strain evidence="4 5">BA112</strain>
    </source>
</reference>
<comment type="caution">
    <text evidence="4">The sequence shown here is derived from an EMBL/GenBank/DDBJ whole genome shotgun (WGS) entry which is preliminary data.</text>
</comment>
<evidence type="ECO:0000256" key="1">
    <source>
        <dbReference type="SAM" id="MobiDB-lite"/>
    </source>
</evidence>
<evidence type="ECO:0000256" key="2">
    <source>
        <dbReference type="SAM" id="Phobius"/>
    </source>
</evidence>
<feature type="region of interest" description="Disordered" evidence="1">
    <location>
        <begin position="235"/>
        <end position="303"/>
    </location>
</feature>
<keyword evidence="3" id="KW-0732">Signal</keyword>
<feature type="compositionally biased region" description="Polar residues" evidence="1">
    <location>
        <begin position="262"/>
        <end position="274"/>
    </location>
</feature>
<dbReference type="STRING" id="1823756.A4H34_05470"/>
<protein>
    <submittedName>
        <fullName evidence="4">Uncharacterized protein</fullName>
    </submittedName>
</protein>
<dbReference type="RefSeq" id="WP_064231318.1">
    <property type="nucleotide sequence ID" value="NZ_LVZK01000001.1"/>
</dbReference>
<evidence type="ECO:0000313" key="4">
    <source>
        <dbReference type="EMBL" id="OAP86579.1"/>
    </source>
</evidence>
<keyword evidence="5" id="KW-1185">Reference proteome</keyword>
<dbReference type="AlphaFoldDB" id="A0A179B5C8"/>
<evidence type="ECO:0000313" key="5">
    <source>
        <dbReference type="Proteomes" id="UP000078368"/>
    </source>
</evidence>
<dbReference type="EMBL" id="LVZK01000001">
    <property type="protein sequence ID" value="OAP86579.1"/>
    <property type="molecule type" value="Genomic_DNA"/>
</dbReference>
<dbReference type="Proteomes" id="UP000078368">
    <property type="component" value="Unassembled WGS sequence"/>
</dbReference>
<keyword evidence="2" id="KW-0812">Transmembrane</keyword>
<keyword evidence="2" id="KW-1133">Transmembrane helix</keyword>
<proteinExistence type="predicted"/>
<feature type="chain" id="PRO_5039364803" evidence="3">
    <location>
        <begin position="24"/>
        <end position="303"/>
    </location>
</feature>
<name>A0A179B5C8_9ACTO</name>